<keyword evidence="2" id="KW-0378">Hydrolase</keyword>
<dbReference type="GO" id="GO:0016787">
    <property type="term" value="F:hydrolase activity"/>
    <property type="evidence" value="ECO:0007669"/>
    <property type="project" value="UniProtKB-KW"/>
</dbReference>
<feature type="domain" description="Serine aminopeptidase S33" evidence="1">
    <location>
        <begin position="40"/>
        <end position="294"/>
    </location>
</feature>
<dbReference type="Proteomes" id="UP001151088">
    <property type="component" value="Unassembled WGS sequence"/>
</dbReference>
<dbReference type="AlphaFoldDB" id="A0A9X2PJP4"/>
<dbReference type="RefSeq" id="WP_258734482.1">
    <property type="nucleotide sequence ID" value="NZ_JANTHY010000006.1"/>
</dbReference>
<dbReference type="InterPro" id="IPR051044">
    <property type="entry name" value="MAG_DAG_Lipase"/>
</dbReference>
<dbReference type="PANTHER" id="PTHR11614">
    <property type="entry name" value="PHOSPHOLIPASE-RELATED"/>
    <property type="match status" value="1"/>
</dbReference>
<dbReference type="InterPro" id="IPR022742">
    <property type="entry name" value="Hydrolase_4"/>
</dbReference>
<dbReference type="InterPro" id="IPR029058">
    <property type="entry name" value="AB_hydrolase_fold"/>
</dbReference>
<dbReference type="Pfam" id="PF12146">
    <property type="entry name" value="Hydrolase_4"/>
    <property type="match status" value="1"/>
</dbReference>
<reference evidence="2" key="1">
    <citation type="submission" date="2022-08" db="EMBL/GenBank/DDBJ databases">
        <authorList>
            <person name="Li F."/>
        </authorList>
    </citation>
    <scope>NUCLEOTIDE SEQUENCE</scope>
    <source>
        <strain evidence="2">MQZ15Z-1</strain>
    </source>
</reference>
<proteinExistence type="predicted"/>
<evidence type="ECO:0000313" key="2">
    <source>
        <dbReference type="EMBL" id="MCS0497325.1"/>
    </source>
</evidence>
<dbReference type="EMBL" id="JANTHZ010000012">
    <property type="protein sequence ID" value="MCS0497325.1"/>
    <property type="molecule type" value="Genomic_DNA"/>
</dbReference>
<keyword evidence="3" id="KW-1185">Reference proteome</keyword>
<accession>A0A9X2PJP4</accession>
<name>A0A9X2PJP4_9HYPH</name>
<gene>
    <name evidence="2" type="ORF">NVS89_19745</name>
</gene>
<protein>
    <submittedName>
        <fullName evidence="2">Alpha/beta hydrolase</fullName>
    </submittedName>
</protein>
<sequence length="313" mass="34745">MFLYATMDNPVPEGAVCGGVTTQDGVQLRFARWRPASVKHGTVCLFPGRTEKIEKYFETVRDLTRRGFAVAAMDWRGQGGSQRLLRNPMKGHVGSFDEYQNDLQAFMRQIVLPDCPPPYFALAHSMGSAILLDAARHGRRWFDRMMLVAPMLDLSLLKHDVAARRMARLCAGVGMSSFYVPRGRKVRLDEVHFEGNRLTSDPMRFARNLTITMEQPGLDVGPPTIGWVRAAFQLMDTLTDPATARKIRQPLLMVAAGADSIVSTPAIEHLGTRLIAGAHLVIPGARHELLQERDVYREPLFAAFDAFIPGSGG</sequence>
<comment type="caution">
    <text evidence="2">The sequence shown here is derived from an EMBL/GenBank/DDBJ whole genome shotgun (WGS) entry which is preliminary data.</text>
</comment>
<evidence type="ECO:0000313" key="3">
    <source>
        <dbReference type="Proteomes" id="UP001151088"/>
    </source>
</evidence>
<dbReference type="SUPFAM" id="SSF53474">
    <property type="entry name" value="alpha/beta-Hydrolases"/>
    <property type="match status" value="1"/>
</dbReference>
<dbReference type="Gene3D" id="3.40.50.1820">
    <property type="entry name" value="alpha/beta hydrolase"/>
    <property type="match status" value="1"/>
</dbReference>
<organism evidence="2 3">
    <name type="scientific">Ancylobacter mangrovi</name>
    <dbReference type="NCBI Taxonomy" id="2972472"/>
    <lineage>
        <taxon>Bacteria</taxon>
        <taxon>Pseudomonadati</taxon>
        <taxon>Pseudomonadota</taxon>
        <taxon>Alphaproteobacteria</taxon>
        <taxon>Hyphomicrobiales</taxon>
        <taxon>Xanthobacteraceae</taxon>
        <taxon>Ancylobacter</taxon>
    </lineage>
</organism>
<evidence type="ECO:0000259" key="1">
    <source>
        <dbReference type="Pfam" id="PF12146"/>
    </source>
</evidence>